<dbReference type="Proteomes" id="UP000184222">
    <property type="component" value="Chromosome"/>
</dbReference>
<evidence type="ECO:0000313" key="3">
    <source>
        <dbReference type="Proteomes" id="UP000184222"/>
    </source>
</evidence>
<dbReference type="OrthoDB" id="5604442at2"/>
<organism evidence="2 3">
    <name type="scientific">Francisella uliginis</name>
    <dbReference type="NCBI Taxonomy" id="573570"/>
    <lineage>
        <taxon>Bacteria</taxon>
        <taxon>Pseudomonadati</taxon>
        <taxon>Pseudomonadota</taxon>
        <taxon>Gammaproteobacteria</taxon>
        <taxon>Thiotrichales</taxon>
        <taxon>Francisellaceae</taxon>
        <taxon>Francisella</taxon>
    </lineage>
</organism>
<gene>
    <name evidence="2" type="ORF">F7310_05185</name>
</gene>
<keyword evidence="1" id="KW-0812">Transmembrane</keyword>
<protein>
    <submittedName>
        <fullName evidence="2">Uncharacterized protein</fullName>
    </submittedName>
</protein>
<keyword evidence="1" id="KW-1133">Transmembrane helix</keyword>
<evidence type="ECO:0000313" key="2">
    <source>
        <dbReference type="EMBL" id="API86785.1"/>
    </source>
</evidence>
<dbReference type="KEGG" id="frx:F7310_05185"/>
<evidence type="ECO:0000256" key="1">
    <source>
        <dbReference type="SAM" id="Phobius"/>
    </source>
</evidence>
<sequence>MGRLQQNLMYAIILVVIFVICIYFFTFNRSYEVQGVFLPAYSTKMPATDPSKIRVFNLRYESDTKDNIGQVRTSVHVSNQKDFQKLCDENLYKAMKLAAANGADEIKYVCLYPQGQINELSSVSLRAYAFRD</sequence>
<dbReference type="STRING" id="573570.F7310_05185"/>
<accession>A0A1L4BSG8</accession>
<proteinExistence type="predicted"/>
<name>A0A1L4BSG8_9GAMM</name>
<reference evidence="2 3" key="1">
    <citation type="journal article" date="2016" name="Appl. Environ. Microbiol.">
        <title>Whole genome relationships among Francisella bacteria of diverse origin define new species and provide specific regions for detection.</title>
        <authorList>
            <person name="Challacombe J.F."/>
            <person name="Petersen J.M."/>
            <person name="Gallegos-Graves V."/>
            <person name="Hodge D."/>
            <person name="Pillai S."/>
            <person name="Kuske C.R."/>
        </authorList>
    </citation>
    <scope>NUCLEOTIDE SEQUENCE [LARGE SCALE GENOMIC DNA]</scope>
    <source>
        <strain evidence="3">TX07-7310</strain>
    </source>
</reference>
<feature type="transmembrane region" description="Helical" evidence="1">
    <location>
        <begin position="7"/>
        <end position="25"/>
    </location>
</feature>
<dbReference type="EMBL" id="CP016796">
    <property type="protein sequence ID" value="API86785.1"/>
    <property type="molecule type" value="Genomic_DNA"/>
</dbReference>
<dbReference type="AlphaFoldDB" id="A0A1L4BSG8"/>
<keyword evidence="1" id="KW-0472">Membrane</keyword>
<dbReference type="RefSeq" id="WP_072712292.1">
    <property type="nucleotide sequence ID" value="NZ_CP016796.1"/>
</dbReference>
<keyword evidence="3" id="KW-1185">Reference proteome</keyword>